<dbReference type="Gene3D" id="3.30.70.1430">
    <property type="entry name" value="Multidrug efflux transporter AcrB pore domain"/>
    <property type="match status" value="2"/>
</dbReference>
<feature type="transmembrane region" description="Helical" evidence="8">
    <location>
        <begin position="954"/>
        <end position="974"/>
    </location>
</feature>
<dbReference type="EMBL" id="JSAM01000121">
    <property type="protein sequence ID" value="KIA76345.1"/>
    <property type="molecule type" value="Genomic_DNA"/>
</dbReference>
<feature type="transmembrane region" description="Helical" evidence="8">
    <location>
        <begin position="431"/>
        <end position="451"/>
    </location>
</feature>
<dbReference type="SUPFAM" id="SSF82866">
    <property type="entry name" value="Multidrug efflux transporter AcrB transmembrane domain"/>
    <property type="match status" value="2"/>
</dbReference>
<evidence type="ECO:0000256" key="1">
    <source>
        <dbReference type="ARBA" id="ARBA00004429"/>
    </source>
</evidence>
<feature type="transmembrane region" description="Helical" evidence="8">
    <location>
        <begin position="360"/>
        <end position="380"/>
    </location>
</feature>
<feature type="transmembrane region" description="Helical" evidence="8">
    <location>
        <begin position="854"/>
        <end position="873"/>
    </location>
</feature>
<dbReference type="PRINTS" id="PR00702">
    <property type="entry name" value="ACRIFLAVINRP"/>
</dbReference>
<feature type="transmembrane region" description="Helical" evidence="8">
    <location>
        <begin position="879"/>
        <end position="901"/>
    </location>
</feature>
<proteinExistence type="predicted"/>
<dbReference type="GO" id="GO:0005886">
    <property type="term" value="C:plasma membrane"/>
    <property type="evidence" value="ECO:0007669"/>
    <property type="project" value="UniProtKB-SubCell"/>
</dbReference>
<feature type="transmembrane region" description="Helical" evidence="8">
    <location>
        <begin position="386"/>
        <end position="410"/>
    </location>
</feature>
<dbReference type="Gene3D" id="3.30.2090.10">
    <property type="entry name" value="Multidrug efflux transporter AcrB TolC docking domain, DN and DC subdomains"/>
    <property type="match status" value="2"/>
</dbReference>
<evidence type="ECO:0000313" key="9">
    <source>
        <dbReference type="EMBL" id="KIA76345.1"/>
    </source>
</evidence>
<feature type="transmembrane region" description="Helical" evidence="8">
    <location>
        <begin position="12"/>
        <end position="32"/>
    </location>
</feature>
<dbReference type="Gene3D" id="1.20.1640.10">
    <property type="entry name" value="Multidrug efflux transporter AcrB transmembrane domain"/>
    <property type="match status" value="2"/>
</dbReference>
<name>A0A0C1C542_9BACT</name>
<protein>
    <submittedName>
        <fullName evidence="9">Uncharacterized protein</fullName>
    </submittedName>
</protein>
<dbReference type="Gene3D" id="3.30.70.1440">
    <property type="entry name" value="Multidrug efflux transporter AcrB pore domain"/>
    <property type="match status" value="1"/>
</dbReference>
<feature type="transmembrane region" description="Helical" evidence="8">
    <location>
        <begin position="913"/>
        <end position="934"/>
    </location>
</feature>
<dbReference type="RefSeq" id="WP_013924192.1">
    <property type="nucleotide sequence ID" value="NZ_JSAM01000121.1"/>
</dbReference>
<dbReference type="OMA" id="PRELNHF"/>
<evidence type="ECO:0000256" key="4">
    <source>
        <dbReference type="ARBA" id="ARBA00022519"/>
    </source>
</evidence>
<reference evidence="9 10" key="1">
    <citation type="journal article" date="2014" name="Mol. Biol. Evol.">
        <title>Massive expansion of Ubiquitination-related gene families within the Chlamydiae.</title>
        <authorList>
            <person name="Domman D."/>
            <person name="Collingro A."/>
            <person name="Lagkouvardos I."/>
            <person name="Gehre L."/>
            <person name="Weinmaier T."/>
            <person name="Rattei T."/>
            <person name="Subtil A."/>
            <person name="Horn M."/>
        </authorList>
    </citation>
    <scope>NUCLEOTIDE SEQUENCE [LARGE SCALE GENOMIC DNA]</scope>
    <source>
        <strain evidence="9 10">OEW1</strain>
    </source>
</reference>
<dbReference type="Gene3D" id="3.30.70.1320">
    <property type="entry name" value="Multidrug efflux transporter AcrB pore domain like"/>
    <property type="match status" value="1"/>
</dbReference>
<accession>A0A0C1C542</accession>
<dbReference type="SUPFAM" id="SSF82693">
    <property type="entry name" value="Multidrug efflux transporter AcrB pore domain, PN1, PN2, PC1 and PC2 subdomains"/>
    <property type="match status" value="3"/>
</dbReference>
<evidence type="ECO:0000256" key="3">
    <source>
        <dbReference type="ARBA" id="ARBA00022475"/>
    </source>
</evidence>
<dbReference type="AlphaFoldDB" id="A0A0C1C542"/>
<dbReference type="InterPro" id="IPR027463">
    <property type="entry name" value="AcrB_DN_DC_subdom"/>
</dbReference>
<organism evidence="9 10">
    <name type="scientific">Parachlamydia acanthamoebae</name>
    <dbReference type="NCBI Taxonomy" id="83552"/>
    <lineage>
        <taxon>Bacteria</taxon>
        <taxon>Pseudomonadati</taxon>
        <taxon>Chlamydiota</taxon>
        <taxon>Chlamydiia</taxon>
        <taxon>Parachlamydiales</taxon>
        <taxon>Parachlamydiaceae</taxon>
        <taxon>Parachlamydia</taxon>
    </lineage>
</organism>
<keyword evidence="6 8" id="KW-1133">Transmembrane helix</keyword>
<keyword evidence="4" id="KW-0997">Cell inner membrane</keyword>
<dbReference type="SUPFAM" id="SSF82714">
    <property type="entry name" value="Multidrug efflux transporter AcrB TolC docking domain, DN and DC subdomains"/>
    <property type="match status" value="2"/>
</dbReference>
<evidence type="ECO:0000256" key="2">
    <source>
        <dbReference type="ARBA" id="ARBA00022448"/>
    </source>
</evidence>
<keyword evidence="2" id="KW-0813">Transport</keyword>
<evidence type="ECO:0000256" key="7">
    <source>
        <dbReference type="ARBA" id="ARBA00023136"/>
    </source>
</evidence>
<dbReference type="PANTHER" id="PTHR32063">
    <property type="match status" value="1"/>
</dbReference>
<evidence type="ECO:0000313" key="10">
    <source>
        <dbReference type="Proteomes" id="UP000031307"/>
    </source>
</evidence>
<comment type="subcellular location">
    <subcellularLocation>
        <location evidence="1">Cell inner membrane</location>
        <topology evidence="1">Multi-pass membrane protein</topology>
    </subcellularLocation>
</comment>
<dbReference type="FunFam" id="1.20.1640.10:FF:000001">
    <property type="entry name" value="Efflux pump membrane transporter"/>
    <property type="match status" value="1"/>
</dbReference>
<evidence type="ECO:0000256" key="8">
    <source>
        <dbReference type="SAM" id="Phobius"/>
    </source>
</evidence>
<dbReference type="Pfam" id="PF00873">
    <property type="entry name" value="ACR_tran"/>
    <property type="match status" value="1"/>
</dbReference>
<dbReference type="GO" id="GO:0042910">
    <property type="term" value="F:xenobiotic transmembrane transporter activity"/>
    <property type="evidence" value="ECO:0007669"/>
    <property type="project" value="TreeGrafter"/>
</dbReference>
<feature type="transmembrane region" description="Helical" evidence="8">
    <location>
        <begin position="986"/>
        <end position="1011"/>
    </location>
</feature>
<gene>
    <name evidence="9" type="ORF">DB43_AK00050</name>
</gene>
<dbReference type="Proteomes" id="UP000031307">
    <property type="component" value="Unassembled WGS sequence"/>
</dbReference>
<feature type="transmembrane region" description="Helical" evidence="8">
    <location>
        <begin position="334"/>
        <end position="353"/>
    </location>
</feature>
<dbReference type="InterPro" id="IPR001036">
    <property type="entry name" value="Acrflvin-R"/>
</dbReference>
<sequence length="1040" mass="115665">MKISDVSIKRPIFALVFSLLLVLFGTLCFFKLPLREYPDVNPPVVSIRTGYTGASADIVETKITQLIEGVVSGIEGVHTIESESQDGDSSITIEFNINRDIDTAAADVRDRVSRILNDLPPEADTPEITKLDSNTHEVIWLRISSDRYNAMELTDYAHRYLVDRLAIVDGVARVRITGERRYAMRIWLDRKALAARGLTVDDIEQALKRENIELPAGRIESYKREFTIRTKRLYETTDDFKNLVIKRGDGDYLVRLGDIAEIEIGPEDKRTELRANGLPAIGIGISKQSKANTLEVTRGVRKELQAIQATLPKDIHVVVSFDGSIFIEAAIWEVYLTLAITLLLVIGIIFIFLGSFRATIIPAITIPISLISVFILLYVLNYSINLLTLLALVLAIGLVVDDAIVVLENIYKKIEAGMPPLAAAFIGTRQVSFAVVATTVVLIAVFIPIAFLEGHIGKLFTEFALTLAGSVAFSSMIALTLCPMLCSKILKKEYSISYLGNLTSGFINRAHGTYQKSLVWVLKHPTFIILTSVTSLPLIYILFTTLPDEFEPLEDRGYFYTLLKAPEGSSLAYMKMHMRKIEKDFISLVDNHEATQTFLVVPSRYSSTGSLNTGRGVVLLEPWEQRTRSSKMIVDDMTERFNQYAGMQVIPIMPKGLALRRGGQPIQLVLQGSSYDELAKWRDIFIDKIKTHPGVINLDHDYKETKPQYLVEIDRDRAASLGISSEMVGKTLETMLGSRKVTTFLDRGEEYAVILQGKEDHRRTTGDLTGIYVRSSHAPELVSLFNLVRMKEISDAASLNRFNRLRAITISGSLAPGFSLGPVLSDLEKIALETLPSTIRMDYKGESRMYKETSASFLFAIALALIIVYLVLAAQFESFIHPFIILTIVPLAILGGLWGIYMWGITINIYSQIGMIMLIGLSAKNSILIVEFANQLRDEGKDILSALKEASLSRFRPILMTALSTAIGALPLVIATGAGAESRISIGVVVFVGVFFSTFLTLYIVPAFYVWMAHHTSSPETTAKELNRQLQTIENEPHHA</sequence>
<evidence type="ECO:0000256" key="6">
    <source>
        <dbReference type="ARBA" id="ARBA00022989"/>
    </source>
</evidence>
<feature type="transmembrane region" description="Helical" evidence="8">
    <location>
        <begin position="463"/>
        <end position="486"/>
    </location>
</feature>
<dbReference type="PATRIC" id="fig|83552.4.peg.2487"/>
<keyword evidence="3" id="KW-1003">Cell membrane</keyword>
<dbReference type="PANTHER" id="PTHR32063:SF14">
    <property type="entry name" value="BLL4319 PROTEIN"/>
    <property type="match status" value="1"/>
</dbReference>
<evidence type="ECO:0000256" key="5">
    <source>
        <dbReference type="ARBA" id="ARBA00022692"/>
    </source>
</evidence>
<keyword evidence="5 8" id="KW-0812">Transmembrane</keyword>
<comment type="caution">
    <text evidence="9">The sequence shown here is derived from an EMBL/GenBank/DDBJ whole genome shotgun (WGS) entry which is preliminary data.</text>
</comment>
<keyword evidence="7 8" id="KW-0472">Membrane</keyword>